<feature type="region of interest" description="Disordered" evidence="1">
    <location>
        <begin position="1"/>
        <end position="43"/>
    </location>
</feature>
<accession>A0A2U1AQE9</accession>
<keyword evidence="3" id="KW-1185">Reference proteome</keyword>
<evidence type="ECO:0000313" key="2">
    <source>
        <dbReference type="EMBL" id="PVY38642.1"/>
    </source>
</evidence>
<evidence type="ECO:0000256" key="1">
    <source>
        <dbReference type="SAM" id="MobiDB-lite"/>
    </source>
</evidence>
<name>A0A2U1AQE9_9BACT</name>
<reference evidence="2 3" key="1">
    <citation type="submission" date="2018-04" db="EMBL/GenBank/DDBJ databases">
        <title>Genomic Encyclopedia of Type Strains, Phase IV (KMG-IV): sequencing the most valuable type-strain genomes for metagenomic binning, comparative biology and taxonomic classification.</title>
        <authorList>
            <person name="Goeker M."/>
        </authorList>
    </citation>
    <scope>NUCLEOTIDE SEQUENCE [LARGE SCALE GENOMIC DNA]</scope>
    <source>
        <strain evidence="2 3">DSM 14823</strain>
    </source>
</reference>
<dbReference type="AlphaFoldDB" id="A0A2U1AQE9"/>
<proteinExistence type="predicted"/>
<sequence>MGFRSSRSDQGASPLEPDRQGAGAEYLRSGKGVPPFPPGGGALIETGKVVQERHTAPVGDRVGFFADAEHSLRLLPPEVTRGTSRC</sequence>
<gene>
    <name evidence="2" type="ORF">C8D82_12568</name>
</gene>
<organism evidence="2 3">
    <name type="scientific">Victivallis vadensis</name>
    <dbReference type="NCBI Taxonomy" id="172901"/>
    <lineage>
        <taxon>Bacteria</taxon>
        <taxon>Pseudomonadati</taxon>
        <taxon>Lentisphaerota</taxon>
        <taxon>Lentisphaeria</taxon>
        <taxon>Victivallales</taxon>
        <taxon>Victivallaceae</taxon>
        <taxon>Victivallis</taxon>
    </lineage>
</organism>
<comment type="caution">
    <text evidence="2">The sequence shown here is derived from an EMBL/GenBank/DDBJ whole genome shotgun (WGS) entry which is preliminary data.</text>
</comment>
<dbReference type="Proteomes" id="UP000245959">
    <property type="component" value="Unassembled WGS sequence"/>
</dbReference>
<evidence type="ECO:0000313" key="3">
    <source>
        <dbReference type="Proteomes" id="UP000245959"/>
    </source>
</evidence>
<protein>
    <submittedName>
        <fullName evidence="2">Uncharacterized protein</fullName>
    </submittedName>
</protein>
<dbReference type="EMBL" id="QEKH01000025">
    <property type="protein sequence ID" value="PVY38642.1"/>
    <property type="molecule type" value="Genomic_DNA"/>
</dbReference>